<dbReference type="PANTHER" id="PTHR47572">
    <property type="entry name" value="LIPOPROTEIN-RELATED"/>
    <property type="match status" value="1"/>
</dbReference>
<sequence length="274" mass="29330">MKLYDGLRFPEGARWRDGRLWFSDMHTGEVFRADPASGKPPEVVARIDDQPSGLGWSADGSLLVSSMTRRLVIRVGPDGTQSVFADLSGHTDAPINDLVVDDDGRVYVGGFGYDLYADAPQRPGPIFVLEPDGRARVARDDLVFPNGAVVLPGSRTLVVAETWAARLTAFTITGDGDLVDRRVWAPLPAGATPDGLCVDAESGVWVADISNGRFLRVRDGGEVTDRIDVGDRAPADCALGGRTLYLLTANSWQPSETGVRAGRVETVEVSVPGP</sequence>
<keyword evidence="5" id="KW-1185">Reference proteome</keyword>
<dbReference type="SUPFAM" id="SSF63829">
    <property type="entry name" value="Calcium-dependent phosphotriesterase"/>
    <property type="match status" value="1"/>
</dbReference>
<dbReference type="EMBL" id="BAAAGX010000010">
    <property type="protein sequence ID" value="GAA0240715.1"/>
    <property type="molecule type" value="Genomic_DNA"/>
</dbReference>
<dbReference type="RefSeq" id="WP_344649185.1">
    <property type="nucleotide sequence ID" value="NZ_BAAAGX010000010.1"/>
</dbReference>
<gene>
    <name evidence="4" type="ORF">GCM10009539_27550</name>
</gene>
<evidence type="ECO:0000256" key="1">
    <source>
        <dbReference type="ARBA" id="ARBA00008853"/>
    </source>
</evidence>
<evidence type="ECO:0000313" key="5">
    <source>
        <dbReference type="Proteomes" id="UP001500967"/>
    </source>
</evidence>
<dbReference type="InterPro" id="IPR013658">
    <property type="entry name" value="SGL"/>
</dbReference>
<feature type="domain" description="SMP-30/Gluconolactonase/LRE-like region" evidence="3">
    <location>
        <begin position="9"/>
        <end position="249"/>
    </location>
</feature>
<reference evidence="5" key="1">
    <citation type="journal article" date="2019" name="Int. J. Syst. Evol. Microbiol.">
        <title>The Global Catalogue of Microorganisms (GCM) 10K type strain sequencing project: providing services to taxonomists for standard genome sequencing and annotation.</title>
        <authorList>
            <consortium name="The Broad Institute Genomics Platform"/>
            <consortium name="The Broad Institute Genome Sequencing Center for Infectious Disease"/>
            <person name="Wu L."/>
            <person name="Ma J."/>
        </authorList>
    </citation>
    <scope>NUCLEOTIDE SEQUENCE [LARGE SCALE GENOMIC DNA]</scope>
    <source>
        <strain evidence="5">JCM 10425</strain>
    </source>
</reference>
<comment type="caution">
    <text evidence="4">The sequence shown here is derived from an EMBL/GenBank/DDBJ whole genome shotgun (WGS) entry which is preliminary data.</text>
</comment>
<name>A0ABP3DRS5_9ACTN</name>
<dbReference type="Gene3D" id="2.120.10.30">
    <property type="entry name" value="TolB, C-terminal domain"/>
    <property type="match status" value="1"/>
</dbReference>
<organism evidence="4 5">
    <name type="scientific">Cryptosporangium japonicum</name>
    <dbReference type="NCBI Taxonomy" id="80872"/>
    <lineage>
        <taxon>Bacteria</taxon>
        <taxon>Bacillati</taxon>
        <taxon>Actinomycetota</taxon>
        <taxon>Actinomycetes</taxon>
        <taxon>Cryptosporangiales</taxon>
        <taxon>Cryptosporangiaceae</taxon>
        <taxon>Cryptosporangium</taxon>
    </lineage>
</organism>
<dbReference type="Proteomes" id="UP001500967">
    <property type="component" value="Unassembled WGS sequence"/>
</dbReference>
<evidence type="ECO:0000313" key="4">
    <source>
        <dbReference type="EMBL" id="GAA0240715.1"/>
    </source>
</evidence>
<evidence type="ECO:0000256" key="2">
    <source>
        <dbReference type="ARBA" id="ARBA00022801"/>
    </source>
</evidence>
<dbReference type="Pfam" id="PF08450">
    <property type="entry name" value="SGL"/>
    <property type="match status" value="1"/>
</dbReference>
<comment type="similarity">
    <text evidence="1">Belongs to the SMP-30/CGR1 family.</text>
</comment>
<keyword evidence="2" id="KW-0378">Hydrolase</keyword>
<accession>A0ABP3DRS5</accession>
<evidence type="ECO:0000259" key="3">
    <source>
        <dbReference type="Pfam" id="PF08450"/>
    </source>
</evidence>
<dbReference type="PANTHER" id="PTHR47572:SF4">
    <property type="entry name" value="LACTONASE DRP35"/>
    <property type="match status" value="1"/>
</dbReference>
<dbReference type="InterPro" id="IPR051262">
    <property type="entry name" value="SMP-30/CGR1_Lactonase"/>
</dbReference>
<dbReference type="InterPro" id="IPR011042">
    <property type="entry name" value="6-blade_b-propeller_TolB-like"/>
</dbReference>
<protein>
    <submittedName>
        <fullName evidence="4">SMP-30/gluconolactonase/LRE family protein</fullName>
    </submittedName>
</protein>
<proteinExistence type="inferred from homology"/>